<feature type="domain" description="TauD/TfdA-like" evidence="6">
    <location>
        <begin position="1"/>
        <end position="171"/>
    </location>
</feature>
<evidence type="ECO:0000256" key="5">
    <source>
        <dbReference type="ARBA" id="ARBA00023004"/>
    </source>
</evidence>
<keyword evidence="2" id="KW-0479">Metal-binding</keyword>
<dbReference type="GO" id="GO:0005737">
    <property type="term" value="C:cytoplasm"/>
    <property type="evidence" value="ECO:0007669"/>
    <property type="project" value="TreeGrafter"/>
</dbReference>
<dbReference type="Proteomes" id="UP000092840">
    <property type="component" value="Unassembled WGS sequence"/>
</dbReference>
<gene>
    <name evidence="7" type="primary">tauD_2</name>
    <name evidence="8" type="synonym">tauD_1</name>
    <name evidence="7" type="ORF">MGA5115_02036</name>
    <name evidence="8" type="ORF">MGA5116_01368</name>
</gene>
<comment type="similarity">
    <text evidence="1">Belongs to the TfdA dioxygenase family.</text>
</comment>
<dbReference type="EC" id="1.14.11.17" evidence="7"/>
<keyword evidence="5" id="KW-0408">Iron</keyword>
<dbReference type="InterPro" id="IPR051323">
    <property type="entry name" value="AtsK-like"/>
</dbReference>
<dbReference type="AlphaFoldDB" id="A0A1C3JSA2"/>
<organism evidence="7 10">
    <name type="scientific">Marinomonas gallaica</name>
    <dbReference type="NCBI Taxonomy" id="1806667"/>
    <lineage>
        <taxon>Bacteria</taxon>
        <taxon>Pseudomonadati</taxon>
        <taxon>Pseudomonadota</taxon>
        <taxon>Gammaproteobacteria</taxon>
        <taxon>Oceanospirillales</taxon>
        <taxon>Oceanospirillaceae</taxon>
        <taxon>Marinomonas</taxon>
    </lineage>
</organism>
<sequence length="188" mass="21339">MTWQTVPPKCSILHAQYVPESGGDTIWCDMAAVWSDLPTADQSELRSLDAVHALHAFTGSRYDHLDANGNSVITERSQAYPSIRRPMMQPHPETGQEVLFINEQFTRSILGLSEADSQERLSRLFNKARQTQYQVRFSWQKGSVAIWDNRVTQHYAVTDYGDEPRRLHRATIKGEPSLTGVPIQTKLV</sequence>
<accession>A0A1C3JSA2</accession>
<evidence type="ECO:0000256" key="3">
    <source>
        <dbReference type="ARBA" id="ARBA00022964"/>
    </source>
</evidence>
<dbReference type="Proteomes" id="UP000092871">
    <property type="component" value="Unassembled WGS sequence"/>
</dbReference>
<dbReference type="GO" id="GO:0046872">
    <property type="term" value="F:metal ion binding"/>
    <property type="evidence" value="ECO:0007669"/>
    <property type="project" value="UniProtKB-KW"/>
</dbReference>
<evidence type="ECO:0000256" key="2">
    <source>
        <dbReference type="ARBA" id="ARBA00022723"/>
    </source>
</evidence>
<dbReference type="EMBL" id="FLRB01000008">
    <property type="protein sequence ID" value="SBT20781.1"/>
    <property type="molecule type" value="Genomic_DNA"/>
</dbReference>
<dbReference type="GO" id="GO:0000908">
    <property type="term" value="F:taurine dioxygenase activity"/>
    <property type="evidence" value="ECO:0007669"/>
    <property type="project" value="UniProtKB-EC"/>
</dbReference>
<protein>
    <submittedName>
        <fullName evidence="7">Alpha-ketoglutarate-dependent taurine dioxygenase</fullName>
        <ecNumber evidence="7">1.14.11.17</ecNumber>
    </submittedName>
</protein>
<evidence type="ECO:0000313" key="9">
    <source>
        <dbReference type="Proteomes" id="UP000092840"/>
    </source>
</evidence>
<dbReference type="PANTHER" id="PTHR30468:SF1">
    <property type="entry name" value="ALPHA-KETOGLUTARATE-DEPENDENT SULFONATE DIOXYGENASE"/>
    <property type="match status" value="1"/>
</dbReference>
<reference evidence="7 10" key="1">
    <citation type="submission" date="2016-06" db="EMBL/GenBank/DDBJ databases">
        <authorList>
            <person name="Kjaerup R.B."/>
            <person name="Dalgaard T.S."/>
            <person name="Juul-Madsen H.R."/>
        </authorList>
    </citation>
    <scope>NUCLEOTIDE SEQUENCE [LARGE SCALE GENOMIC DNA]</scope>
    <source>
        <strain evidence="7 10">CECT 5115</strain>
    </source>
</reference>
<keyword evidence="3 7" id="KW-0223">Dioxygenase</keyword>
<dbReference type="EMBL" id="FLRA01000014">
    <property type="protein sequence ID" value="SBT17919.1"/>
    <property type="molecule type" value="Genomic_DNA"/>
</dbReference>
<name>A0A1C3JSA2_9GAMM</name>
<reference evidence="8 9" key="2">
    <citation type="submission" date="2016-06" db="EMBL/GenBank/DDBJ databases">
        <authorList>
            <person name="Rodrigo-Torres L."/>
            <person name="Arahal D.R."/>
        </authorList>
    </citation>
    <scope>NUCLEOTIDE SEQUENCE [LARGE SCALE GENOMIC DNA]</scope>
    <source>
        <strain evidence="8 9">CECT 5116</strain>
    </source>
</reference>
<evidence type="ECO:0000313" key="7">
    <source>
        <dbReference type="EMBL" id="SBT17919.1"/>
    </source>
</evidence>
<dbReference type="InterPro" id="IPR003819">
    <property type="entry name" value="TauD/TfdA-like"/>
</dbReference>
<keyword evidence="9" id="KW-1185">Reference proteome</keyword>
<evidence type="ECO:0000256" key="1">
    <source>
        <dbReference type="ARBA" id="ARBA00005896"/>
    </source>
</evidence>
<evidence type="ECO:0000313" key="10">
    <source>
        <dbReference type="Proteomes" id="UP000092871"/>
    </source>
</evidence>
<dbReference type="PANTHER" id="PTHR30468">
    <property type="entry name" value="ALPHA-KETOGLUTARATE-DEPENDENT SULFONATE DIOXYGENASE"/>
    <property type="match status" value="1"/>
</dbReference>
<dbReference type="SUPFAM" id="SSF51197">
    <property type="entry name" value="Clavaminate synthase-like"/>
    <property type="match status" value="1"/>
</dbReference>
<dbReference type="Pfam" id="PF02668">
    <property type="entry name" value="TauD"/>
    <property type="match status" value="1"/>
</dbReference>
<keyword evidence="4 7" id="KW-0560">Oxidoreductase</keyword>
<evidence type="ECO:0000259" key="6">
    <source>
        <dbReference type="Pfam" id="PF02668"/>
    </source>
</evidence>
<proteinExistence type="inferred from homology"/>
<evidence type="ECO:0000313" key="8">
    <source>
        <dbReference type="EMBL" id="SBT20781.1"/>
    </source>
</evidence>
<evidence type="ECO:0000256" key="4">
    <source>
        <dbReference type="ARBA" id="ARBA00023002"/>
    </source>
</evidence>
<dbReference type="InterPro" id="IPR042098">
    <property type="entry name" value="TauD-like_sf"/>
</dbReference>
<dbReference type="Gene3D" id="3.60.130.10">
    <property type="entry name" value="Clavaminate synthase-like"/>
    <property type="match status" value="1"/>
</dbReference>